<feature type="compositionally biased region" description="Basic and acidic residues" evidence="2">
    <location>
        <begin position="290"/>
        <end position="301"/>
    </location>
</feature>
<gene>
    <name evidence="4" type="ORF">TREES_T100016180</name>
</gene>
<dbReference type="InterPro" id="IPR024310">
    <property type="entry name" value="NUT"/>
</dbReference>
<dbReference type="EMBL" id="KB320965">
    <property type="protein sequence ID" value="ELW51769.1"/>
    <property type="molecule type" value="Genomic_DNA"/>
</dbReference>
<evidence type="ECO:0000313" key="4">
    <source>
        <dbReference type="EMBL" id="ELW51769.1"/>
    </source>
</evidence>
<feature type="region of interest" description="Disordered" evidence="2">
    <location>
        <begin position="491"/>
        <end position="515"/>
    </location>
</feature>
<feature type="compositionally biased region" description="Polar residues" evidence="2">
    <location>
        <begin position="423"/>
        <end position="433"/>
    </location>
</feature>
<proteinExistence type="inferred from homology"/>
<protein>
    <submittedName>
        <fullName evidence="4">Protein FAM22D</fullName>
    </submittedName>
</protein>
<feature type="domain" description="Nuclear Testis protein N-terminal" evidence="3">
    <location>
        <begin position="1"/>
        <end position="30"/>
    </location>
</feature>
<dbReference type="PANTHER" id="PTHR22879">
    <property type="entry name" value="NUT FAMILY MEMBER 1"/>
    <property type="match status" value="1"/>
</dbReference>
<evidence type="ECO:0000313" key="5">
    <source>
        <dbReference type="Proteomes" id="UP000011518"/>
    </source>
</evidence>
<reference evidence="5" key="1">
    <citation type="submission" date="2012-07" db="EMBL/GenBank/DDBJ databases">
        <title>Genome of the Chinese tree shrew, a rising model animal genetically related to primates.</title>
        <authorList>
            <person name="Zhang G."/>
            <person name="Fan Y."/>
            <person name="Yao Y."/>
            <person name="Huang Z."/>
        </authorList>
    </citation>
    <scope>NUCLEOTIDE SEQUENCE [LARGE SCALE GENOMIC DNA]</scope>
</reference>
<dbReference type="AlphaFoldDB" id="L9JN97"/>
<evidence type="ECO:0000259" key="3">
    <source>
        <dbReference type="Pfam" id="PF12881"/>
    </source>
</evidence>
<dbReference type="Pfam" id="PF12881">
    <property type="entry name" value="NUT"/>
    <property type="match status" value="2"/>
</dbReference>
<feature type="region of interest" description="Disordered" evidence="2">
    <location>
        <begin position="565"/>
        <end position="636"/>
    </location>
</feature>
<feature type="compositionally biased region" description="Basic residues" evidence="2">
    <location>
        <begin position="612"/>
        <end position="621"/>
    </location>
</feature>
<keyword evidence="5" id="KW-1185">Reference proteome</keyword>
<dbReference type="PANTHER" id="PTHR22879:SF14">
    <property type="entry name" value="NUT FAMILY MEMBER 2A-RELATED"/>
    <property type="match status" value="1"/>
</dbReference>
<feature type="region of interest" description="Disordered" evidence="2">
    <location>
        <begin position="277"/>
        <end position="301"/>
    </location>
</feature>
<sequence length="636" mass="69990">MSLEECLSQAMQEWQHTSNFDRTKYCEMAANVQCPQQGLPQVLLPSRAAQRLEANLPKEIPPEAMGESVDITESLLRFLSPNPEMDLMSLMEKLEPEEWLTPDQITPITAPAATGSQPQMAFADGHLDASQAKASLDDSCNPRSVYKNFQRWQRFKTLARSHLPQSPDGEALSCFFIPVLRSLSCLTPTMSLEEGLSQAMQEWQRTSSFDRRKYYEMAAKFMEFEAEEEMQIQQLQELNGSQYLPPVAPPKPDPPGLLIPEVIQEQGCSVPRKACLEATPSHLSPSRASQRPDPKGPKDIPPEVMQEYVDIMEGLLGYGGQWAQDAVQPGQEDGAFPDLGLLSYMEELCSQGEFVTKVEAVLHPQFLAELLSPKPGMDLLALMEELEQEDRLTPDQLVEKRLRALKEDRGEEAAPGPGAPILGSSNYKPVTSPDSERHDHGPYDRISLETHLPKKASQDSEEHHRGDADLLWPKDTDIFPGRVGPLPLSTTGPASPRQGHGLSHPCLGTRGASGGVGTSPVRRMCWPADGSSEDEEQLPSLAFFMASPHSLLPWVPALSPAPTAGHLHPGGCRPRGATKARSAHRRSLSSATHLPSKSKKRDVIGGSIPSSKKLKPQKRKWNALASGQMKKQLCGQ</sequence>
<comment type="similarity">
    <text evidence="1">Belongs to the NUT family.</text>
</comment>
<evidence type="ECO:0000256" key="2">
    <source>
        <dbReference type="SAM" id="MobiDB-lite"/>
    </source>
</evidence>
<reference evidence="5" key="2">
    <citation type="journal article" date="2013" name="Nat. Commun.">
        <title>Genome of the Chinese tree shrew.</title>
        <authorList>
            <person name="Fan Y."/>
            <person name="Huang Z.Y."/>
            <person name="Cao C.C."/>
            <person name="Chen C.S."/>
            <person name="Chen Y.X."/>
            <person name="Fan D.D."/>
            <person name="He J."/>
            <person name="Hou H.L."/>
            <person name="Hu L."/>
            <person name="Hu X.T."/>
            <person name="Jiang X.T."/>
            <person name="Lai R."/>
            <person name="Lang Y.S."/>
            <person name="Liang B."/>
            <person name="Liao S.G."/>
            <person name="Mu D."/>
            <person name="Ma Y.Y."/>
            <person name="Niu Y.Y."/>
            <person name="Sun X.Q."/>
            <person name="Xia J.Q."/>
            <person name="Xiao J."/>
            <person name="Xiong Z.Q."/>
            <person name="Xu L."/>
            <person name="Yang L."/>
            <person name="Zhang Y."/>
            <person name="Zhao W."/>
            <person name="Zhao X.D."/>
            <person name="Zheng Y.T."/>
            <person name="Zhou J.M."/>
            <person name="Zhu Y.B."/>
            <person name="Zhang G.J."/>
            <person name="Wang J."/>
            <person name="Yao Y.G."/>
        </authorList>
    </citation>
    <scope>NUCLEOTIDE SEQUENCE [LARGE SCALE GENOMIC DNA]</scope>
</reference>
<feature type="domain" description="Nuclear Testis protein N-terminal" evidence="3">
    <location>
        <begin position="104"/>
        <end position="617"/>
    </location>
</feature>
<dbReference type="STRING" id="246437.L9JN97"/>
<dbReference type="Proteomes" id="UP000011518">
    <property type="component" value="Unassembled WGS sequence"/>
</dbReference>
<feature type="compositionally biased region" description="Basic and acidic residues" evidence="2">
    <location>
        <begin position="434"/>
        <end position="444"/>
    </location>
</feature>
<dbReference type="eggNOG" id="ENOG502RU0F">
    <property type="taxonomic scope" value="Eukaryota"/>
</dbReference>
<evidence type="ECO:0000256" key="1">
    <source>
        <dbReference type="ARBA" id="ARBA00010586"/>
    </source>
</evidence>
<feature type="region of interest" description="Disordered" evidence="2">
    <location>
        <begin position="406"/>
        <end position="444"/>
    </location>
</feature>
<dbReference type="InterPro" id="IPR024309">
    <property type="entry name" value="NUT_N"/>
</dbReference>
<organism evidence="4 5">
    <name type="scientific">Tupaia chinensis</name>
    <name type="common">Chinese tree shrew</name>
    <name type="synonym">Tupaia belangeri chinensis</name>
    <dbReference type="NCBI Taxonomy" id="246437"/>
    <lineage>
        <taxon>Eukaryota</taxon>
        <taxon>Metazoa</taxon>
        <taxon>Chordata</taxon>
        <taxon>Craniata</taxon>
        <taxon>Vertebrata</taxon>
        <taxon>Euteleostomi</taxon>
        <taxon>Mammalia</taxon>
        <taxon>Eutheria</taxon>
        <taxon>Euarchontoglires</taxon>
        <taxon>Scandentia</taxon>
        <taxon>Tupaiidae</taxon>
        <taxon>Tupaia</taxon>
    </lineage>
</organism>
<feature type="compositionally biased region" description="Basic residues" evidence="2">
    <location>
        <begin position="576"/>
        <end position="587"/>
    </location>
</feature>
<accession>L9JN97</accession>
<name>L9JN97_TUPCH</name>
<dbReference type="InParanoid" id="L9JN97"/>